<keyword evidence="4" id="KW-1185">Reference proteome</keyword>
<dbReference type="WBParaSite" id="ACRNAN_scaffold7762.g11304.t1">
    <property type="protein sequence ID" value="ACRNAN_scaffold7762.g11304.t1"/>
    <property type="gene ID" value="ACRNAN_scaffold7762.g11304"/>
</dbReference>
<proteinExistence type="inferred from homology"/>
<dbReference type="Proteomes" id="UP000887540">
    <property type="component" value="Unplaced"/>
</dbReference>
<evidence type="ECO:0000313" key="5">
    <source>
        <dbReference type="WBParaSite" id="ACRNAN_scaffold7762.g11304.t1"/>
    </source>
</evidence>
<dbReference type="AlphaFoldDB" id="A0A914EEN0"/>
<keyword evidence="2" id="KW-0732">Signal</keyword>
<dbReference type="InterPro" id="IPR016179">
    <property type="entry name" value="Insulin-like"/>
</dbReference>
<evidence type="ECO:0000256" key="2">
    <source>
        <dbReference type="ARBA" id="ARBA00022729"/>
    </source>
</evidence>
<dbReference type="Pfam" id="PF00049">
    <property type="entry name" value="Insulin"/>
    <property type="match status" value="1"/>
</dbReference>
<organism evidence="4 5">
    <name type="scientific">Acrobeloides nanus</name>
    <dbReference type="NCBI Taxonomy" id="290746"/>
    <lineage>
        <taxon>Eukaryota</taxon>
        <taxon>Metazoa</taxon>
        <taxon>Ecdysozoa</taxon>
        <taxon>Nematoda</taxon>
        <taxon>Chromadorea</taxon>
        <taxon>Rhabditida</taxon>
        <taxon>Tylenchina</taxon>
        <taxon>Cephalobomorpha</taxon>
        <taxon>Cephaloboidea</taxon>
        <taxon>Cephalobidae</taxon>
        <taxon>Acrobeloides</taxon>
    </lineage>
</organism>
<dbReference type="InterPro" id="IPR036438">
    <property type="entry name" value="Insulin-like_sf"/>
</dbReference>
<dbReference type="SUPFAM" id="SSF56994">
    <property type="entry name" value="Insulin-like"/>
    <property type="match status" value="1"/>
</dbReference>
<evidence type="ECO:0000259" key="3">
    <source>
        <dbReference type="Pfam" id="PF00049"/>
    </source>
</evidence>
<sequence length="117" mass="13590">MPTLNGKKKVCGKRIPMVVRMACTPEGYSTPCFHMEDSDEYGNQINVVHKRKILSEFNDMQPILDLMTRKRRSMFRERRSEGIADLCCKLGCSLKDLHDWCCTDEEFERFKQAHGGN</sequence>
<feature type="domain" description="Insulin-like" evidence="3">
    <location>
        <begin position="9"/>
        <end position="101"/>
    </location>
</feature>
<dbReference type="GO" id="GO:0005179">
    <property type="term" value="F:hormone activity"/>
    <property type="evidence" value="ECO:0007669"/>
    <property type="project" value="InterPro"/>
</dbReference>
<protein>
    <submittedName>
        <fullName evidence="5">Insulin-like domain-containing protein</fullName>
    </submittedName>
</protein>
<dbReference type="GO" id="GO:0005576">
    <property type="term" value="C:extracellular region"/>
    <property type="evidence" value="ECO:0007669"/>
    <property type="project" value="InterPro"/>
</dbReference>
<accession>A0A914EEN0</accession>
<dbReference type="InterPro" id="IPR022353">
    <property type="entry name" value="Insulin_CS"/>
</dbReference>
<evidence type="ECO:0000256" key="1">
    <source>
        <dbReference type="ARBA" id="ARBA00009034"/>
    </source>
</evidence>
<name>A0A914EEN0_9BILA</name>
<dbReference type="PROSITE" id="PS00262">
    <property type="entry name" value="INSULIN"/>
    <property type="match status" value="1"/>
</dbReference>
<evidence type="ECO:0000313" key="4">
    <source>
        <dbReference type="Proteomes" id="UP000887540"/>
    </source>
</evidence>
<comment type="similarity">
    <text evidence="1">Belongs to the insulin family.</text>
</comment>
<reference evidence="5" key="1">
    <citation type="submission" date="2022-11" db="UniProtKB">
        <authorList>
            <consortium name="WormBaseParasite"/>
        </authorList>
    </citation>
    <scope>IDENTIFICATION</scope>
</reference>
<dbReference type="Gene3D" id="1.10.100.10">
    <property type="entry name" value="Insulin-like"/>
    <property type="match status" value="1"/>
</dbReference>